<dbReference type="Pfam" id="PF01966">
    <property type="entry name" value="HD"/>
    <property type="match status" value="1"/>
</dbReference>
<dbReference type="Pfam" id="PF13671">
    <property type="entry name" value="AAA_33"/>
    <property type="match status" value="1"/>
</dbReference>
<keyword evidence="4" id="KW-1185">Reference proteome</keyword>
<dbReference type="Proteomes" id="UP001201549">
    <property type="component" value="Unassembled WGS sequence"/>
</dbReference>
<dbReference type="InterPro" id="IPR003607">
    <property type="entry name" value="HD/PDEase_dom"/>
</dbReference>
<dbReference type="InterPro" id="IPR006674">
    <property type="entry name" value="HD_domain"/>
</dbReference>
<sequence length="416" mass="47200">MNINVWLESLKTTGTPDFAEAVQYLGELFPLLHQFAATPQDTRWHAEGDVAIHTQLVLTELYQLLASEAQHITGEQRQALILGAVLHDIGKPLTTQPRERDGDIRIVAPGHEALGRNLIALPLMSLPLAYSVVQTIMGLVGYHQLPKLLVVRNADYAEYLKLALNADMQLLYWLERADMQGRICDDLPQQLSLLAEFRLFAQEYGVWESDFRQHLLADIQQKDSTAAQRYVDGYALRELLTGDIAMPVEALARTYQRCQHYSQFYMLFGASGSGKSSWIEQQRRDDWLVISLDEIRAEINGQRGNQKNRGQMLQLAKQRLKQALAAGQDVVWDATNLRQDFREPLTSLAVNYGALITMVIFHLDSATLKRQNRNRPYAVSDEVLQQQLAKLQWPQAEESHYQLVIGEHGRQLACNG</sequence>
<feature type="domain" description="HD" evidence="2">
    <location>
        <begin position="65"/>
        <end position="121"/>
    </location>
</feature>
<evidence type="ECO:0000256" key="1">
    <source>
        <dbReference type="ARBA" id="ARBA00022741"/>
    </source>
</evidence>
<proteinExistence type="predicted"/>
<reference evidence="4" key="1">
    <citation type="submission" date="2023-07" db="EMBL/GenBank/DDBJ databases">
        <title>Shewanella mangrovi sp. nov., an acetaldehyde- degrading bacterium isolated from mangrove sediment.</title>
        <authorList>
            <person name="Liu Y."/>
        </authorList>
    </citation>
    <scope>NUCLEOTIDE SEQUENCE [LARGE SCALE GENOMIC DNA]</scope>
    <source>
        <strain evidence="4">C32</strain>
    </source>
</reference>
<dbReference type="SUPFAM" id="SSF52540">
    <property type="entry name" value="P-loop containing nucleoside triphosphate hydrolases"/>
    <property type="match status" value="1"/>
</dbReference>
<name>A0ABT2FFV0_9GAMM</name>
<organism evidence="3 4">
    <name type="scientific">Shewanella electrica</name>
    <dbReference type="NCBI Taxonomy" id="515560"/>
    <lineage>
        <taxon>Bacteria</taxon>
        <taxon>Pseudomonadati</taxon>
        <taxon>Pseudomonadota</taxon>
        <taxon>Gammaproteobacteria</taxon>
        <taxon>Alteromonadales</taxon>
        <taxon>Shewanellaceae</taxon>
        <taxon>Shewanella</taxon>
    </lineage>
</organism>
<accession>A0ABT2FFV0</accession>
<comment type="caution">
    <text evidence="3">The sequence shown here is derived from an EMBL/GenBank/DDBJ whole genome shotgun (WGS) entry which is preliminary data.</text>
</comment>
<dbReference type="SUPFAM" id="SSF109604">
    <property type="entry name" value="HD-domain/PDEase-like"/>
    <property type="match status" value="1"/>
</dbReference>
<evidence type="ECO:0000259" key="2">
    <source>
        <dbReference type="Pfam" id="PF01966"/>
    </source>
</evidence>
<dbReference type="Gene3D" id="1.10.3210.10">
    <property type="entry name" value="Hypothetical protein af1432"/>
    <property type="match status" value="1"/>
</dbReference>
<dbReference type="RefSeq" id="WP_238894577.1">
    <property type="nucleotide sequence ID" value="NZ_JAKOGG010000001.1"/>
</dbReference>
<dbReference type="EMBL" id="JAKOGG010000001">
    <property type="protein sequence ID" value="MCS4555175.1"/>
    <property type="molecule type" value="Genomic_DNA"/>
</dbReference>
<dbReference type="InterPro" id="IPR027417">
    <property type="entry name" value="P-loop_NTPase"/>
</dbReference>
<dbReference type="PANTHER" id="PTHR47545">
    <property type="entry name" value="MULTIFUNCTIONAL CCA PROTEIN"/>
    <property type="match status" value="1"/>
</dbReference>
<protein>
    <submittedName>
        <fullName evidence="3">AAA family ATPase</fullName>
    </submittedName>
</protein>
<dbReference type="Gene3D" id="3.40.50.300">
    <property type="entry name" value="P-loop containing nucleotide triphosphate hydrolases"/>
    <property type="match status" value="1"/>
</dbReference>
<dbReference type="PANTHER" id="PTHR47545:SF1">
    <property type="entry name" value="MULTIFUNCTIONAL CCA PROTEIN"/>
    <property type="match status" value="1"/>
</dbReference>
<gene>
    <name evidence="3" type="ORF">L9G74_01860</name>
</gene>
<evidence type="ECO:0000313" key="3">
    <source>
        <dbReference type="EMBL" id="MCS4555175.1"/>
    </source>
</evidence>
<keyword evidence="1" id="KW-0547">Nucleotide-binding</keyword>
<evidence type="ECO:0000313" key="4">
    <source>
        <dbReference type="Proteomes" id="UP001201549"/>
    </source>
</evidence>
<dbReference type="InterPro" id="IPR050124">
    <property type="entry name" value="tRNA_CCA-adding_enzyme"/>
</dbReference>
<dbReference type="CDD" id="cd00077">
    <property type="entry name" value="HDc"/>
    <property type="match status" value="1"/>
</dbReference>